<keyword evidence="1" id="KW-0343">GTPase activation</keyword>
<dbReference type="PATRIC" id="fig|45070.6.peg.2103"/>
<organism evidence="4 5">
    <name type="scientific">Legionella nautarum</name>
    <dbReference type="NCBI Taxonomy" id="45070"/>
    <lineage>
        <taxon>Bacteria</taxon>
        <taxon>Pseudomonadati</taxon>
        <taxon>Pseudomonadota</taxon>
        <taxon>Gammaproteobacteria</taxon>
        <taxon>Legionellales</taxon>
        <taxon>Legionellaceae</taxon>
        <taxon>Legionella</taxon>
    </lineage>
</organism>
<sequence>MRNEVKLKIQTSLQDQIDLGGMQIEDNELQAIVREIIKLKPNLNDLFLNNNKIGDEGAKIIGREFESLKHLHSLDLQFNQIDEVGAKAIYRLKKNNPHLKIAFHGNKIFNASIMHAIETSATKK</sequence>
<keyword evidence="3" id="KW-0677">Repeat</keyword>
<dbReference type="EMBL" id="LNYO01000017">
    <property type="protein sequence ID" value="KTD35106.1"/>
    <property type="molecule type" value="Genomic_DNA"/>
</dbReference>
<dbReference type="Pfam" id="PF13516">
    <property type="entry name" value="LRR_6"/>
    <property type="match status" value="2"/>
</dbReference>
<evidence type="ECO:0000256" key="3">
    <source>
        <dbReference type="ARBA" id="ARBA00022737"/>
    </source>
</evidence>
<dbReference type="GO" id="GO:0005096">
    <property type="term" value="F:GTPase activator activity"/>
    <property type="evidence" value="ECO:0007669"/>
    <property type="project" value="UniProtKB-KW"/>
</dbReference>
<dbReference type="GO" id="GO:0006913">
    <property type="term" value="P:nucleocytoplasmic transport"/>
    <property type="evidence" value="ECO:0007669"/>
    <property type="project" value="TreeGrafter"/>
</dbReference>
<protein>
    <recommendedName>
        <fullName evidence="6">Gala protein type 1, 3 or 4</fullName>
    </recommendedName>
</protein>
<comment type="caution">
    <text evidence="4">The sequence shown here is derived from an EMBL/GenBank/DDBJ whole genome shotgun (WGS) entry which is preliminary data.</text>
</comment>
<evidence type="ECO:0000256" key="1">
    <source>
        <dbReference type="ARBA" id="ARBA00022468"/>
    </source>
</evidence>
<accession>A0A0W0WS07</accession>
<evidence type="ECO:0008006" key="6">
    <source>
        <dbReference type="Google" id="ProtNLM"/>
    </source>
</evidence>
<dbReference type="PANTHER" id="PTHR24113">
    <property type="entry name" value="RAN GTPASE-ACTIVATING PROTEIN 1"/>
    <property type="match status" value="1"/>
</dbReference>
<dbReference type="SUPFAM" id="SSF52047">
    <property type="entry name" value="RNI-like"/>
    <property type="match status" value="1"/>
</dbReference>
<keyword evidence="5" id="KW-1185">Reference proteome</keyword>
<dbReference type="InterPro" id="IPR027038">
    <property type="entry name" value="RanGap"/>
</dbReference>
<gene>
    <name evidence="4" type="ORF">Lnau_1996</name>
</gene>
<dbReference type="PANTHER" id="PTHR24113:SF12">
    <property type="entry name" value="RAN GTPASE-ACTIVATING PROTEIN 1"/>
    <property type="match status" value="1"/>
</dbReference>
<evidence type="ECO:0000313" key="4">
    <source>
        <dbReference type="EMBL" id="KTD35106.1"/>
    </source>
</evidence>
<name>A0A0W0WS07_9GAMM</name>
<evidence type="ECO:0000313" key="5">
    <source>
        <dbReference type="Proteomes" id="UP000054725"/>
    </source>
</evidence>
<keyword evidence="2" id="KW-0433">Leucine-rich repeat</keyword>
<dbReference type="GO" id="GO:0048471">
    <property type="term" value="C:perinuclear region of cytoplasm"/>
    <property type="evidence" value="ECO:0007669"/>
    <property type="project" value="TreeGrafter"/>
</dbReference>
<dbReference type="InterPro" id="IPR001611">
    <property type="entry name" value="Leu-rich_rpt"/>
</dbReference>
<dbReference type="Gene3D" id="3.80.10.10">
    <property type="entry name" value="Ribonuclease Inhibitor"/>
    <property type="match status" value="1"/>
</dbReference>
<proteinExistence type="predicted"/>
<dbReference type="InterPro" id="IPR032675">
    <property type="entry name" value="LRR_dom_sf"/>
</dbReference>
<dbReference type="GO" id="GO:0005829">
    <property type="term" value="C:cytosol"/>
    <property type="evidence" value="ECO:0007669"/>
    <property type="project" value="TreeGrafter"/>
</dbReference>
<dbReference type="GO" id="GO:0031267">
    <property type="term" value="F:small GTPase binding"/>
    <property type="evidence" value="ECO:0007669"/>
    <property type="project" value="TreeGrafter"/>
</dbReference>
<reference evidence="4 5" key="1">
    <citation type="submission" date="2015-11" db="EMBL/GenBank/DDBJ databases">
        <title>Genomic analysis of 38 Legionella species identifies large and diverse effector repertoires.</title>
        <authorList>
            <person name="Burstein D."/>
            <person name="Amaro F."/>
            <person name="Zusman T."/>
            <person name="Lifshitz Z."/>
            <person name="Cohen O."/>
            <person name="Gilbert J.A."/>
            <person name="Pupko T."/>
            <person name="Shuman H.A."/>
            <person name="Segal G."/>
        </authorList>
    </citation>
    <scope>NUCLEOTIDE SEQUENCE [LARGE SCALE GENOMIC DNA]</scope>
    <source>
        <strain evidence="4 5">ATCC 49506</strain>
    </source>
</reference>
<dbReference type="RefSeq" id="WP_058505006.1">
    <property type="nucleotide sequence ID" value="NZ_CAAAIF010000010.1"/>
</dbReference>
<dbReference type="AlphaFoldDB" id="A0A0W0WS07"/>
<evidence type="ECO:0000256" key="2">
    <source>
        <dbReference type="ARBA" id="ARBA00022614"/>
    </source>
</evidence>
<dbReference type="Proteomes" id="UP000054725">
    <property type="component" value="Unassembled WGS sequence"/>
</dbReference>